<dbReference type="SUPFAM" id="SSF56601">
    <property type="entry name" value="beta-lactamase/transpeptidase-like"/>
    <property type="match status" value="1"/>
</dbReference>
<keyword evidence="9" id="KW-0121">Carboxypeptidase</keyword>
<evidence type="ECO:0000313" key="9">
    <source>
        <dbReference type="EMBL" id="MET4581280.1"/>
    </source>
</evidence>
<keyword evidence="10" id="KW-1185">Reference proteome</keyword>
<keyword evidence="4" id="KW-0133">Cell shape</keyword>
<evidence type="ECO:0000256" key="3">
    <source>
        <dbReference type="ARBA" id="ARBA00022801"/>
    </source>
</evidence>
<feature type="domain" description="Peptidase S11 D-alanyl-D-alanine carboxypeptidase A N-terminal" evidence="8">
    <location>
        <begin position="83"/>
        <end position="270"/>
    </location>
</feature>
<name>A0ABV2QKY8_9MICO</name>
<sequence length="408" mass="41868">MPPSRRQILRRRRVAVFGALAVVVGTVFYLPMTLLAPLGPVEAAVTPVAVTAQPAAALEWPTLGTSAVGAIGFASTLGTGGAAEAAPIASITKVITALVVLEAKPLAVGDAGPNIEFTAKDVAIRDAYRAVNGATEPVTAGMVLSQRQVMDIMLMESANNYAESLATWAYGSMADFVPAANAWLAKNGLNSTTISEPTGMSPQNVSTASDLVALGKLALAHPVVAEIVGTAKEAVPVLGEIENSNSLLGIDGIRGIKTGTLDEAGACLLFASDFVIGGKTVTIVGAVLGGVNHRALNETVRVLLADVEESFHEVALTTAGESFGTYTTPWGDTAALVAAKDSAVVVWADTPIATETRVDAVGVAKKGTDVGEVTFTVAGETITVPLELAATIDDPGPWWRLTNPAALF</sequence>
<dbReference type="InterPro" id="IPR018044">
    <property type="entry name" value="Peptidase_S11"/>
</dbReference>
<evidence type="ECO:0000256" key="7">
    <source>
        <dbReference type="RuleBase" id="RU004016"/>
    </source>
</evidence>
<accession>A0ABV2QKY8</accession>
<evidence type="ECO:0000256" key="2">
    <source>
        <dbReference type="ARBA" id="ARBA00022729"/>
    </source>
</evidence>
<evidence type="ECO:0000256" key="5">
    <source>
        <dbReference type="ARBA" id="ARBA00022984"/>
    </source>
</evidence>
<dbReference type="GO" id="GO:0009002">
    <property type="term" value="F:serine-type D-Ala-D-Ala carboxypeptidase activity"/>
    <property type="evidence" value="ECO:0007669"/>
    <property type="project" value="UniProtKB-EC"/>
</dbReference>
<reference evidence="9 10" key="1">
    <citation type="submission" date="2024-06" db="EMBL/GenBank/DDBJ databases">
        <title>Sorghum-associated microbial communities from plants grown in Nebraska, USA.</title>
        <authorList>
            <person name="Schachtman D."/>
        </authorList>
    </citation>
    <scope>NUCLEOTIDE SEQUENCE [LARGE SCALE GENOMIC DNA]</scope>
    <source>
        <strain evidence="9 10">2857</strain>
    </source>
</reference>
<dbReference type="Gene3D" id="3.40.710.10">
    <property type="entry name" value="DD-peptidase/beta-lactamase superfamily"/>
    <property type="match status" value="1"/>
</dbReference>
<comment type="caution">
    <text evidence="9">The sequence shown here is derived from an EMBL/GenBank/DDBJ whole genome shotgun (WGS) entry which is preliminary data.</text>
</comment>
<keyword evidence="9" id="KW-0645">Protease</keyword>
<comment type="similarity">
    <text evidence="1 7">Belongs to the peptidase S11 family.</text>
</comment>
<gene>
    <name evidence="9" type="ORF">ABIE21_000770</name>
</gene>
<evidence type="ECO:0000313" key="10">
    <source>
        <dbReference type="Proteomes" id="UP001549257"/>
    </source>
</evidence>
<dbReference type="InterPro" id="IPR012338">
    <property type="entry name" value="Beta-lactam/transpept-like"/>
</dbReference>
<keyword evidence="6" id="KW-0961">Cell wall biogenesis/degradation</keyword>
<evidence type="ECO:0000256" key="1">
    <source>
        <dbReference type="ARBA" id="ARBA00007164"/>
    </source>
</evidence>
<evidence type="ECO:0000256" key="4">
    <source>
        <dbReference type="ARBA" id="ARBA00022960"/>
    </source>
</evidence>
<organism evidence="9 10">
    <name type="scientific">Conyzicola nivalis</name>
    <dbReference type="NCBI Taxonomy" id="1477021"/>
    <lineage>
        <taxon>Bacteria</taxon>
        <taxon>Bacillati</taxon>
        <taxon>Actinomycetota</taxon>
        <taxon>Actinomycetes</taxon>
        <taxon>Micrococcales</taxon>
        <taxon>Microbacteriaceae</taxon>
        <taxon>Conyzicola</taxon>
    </lineage>
</organism>
<protein>
    <submittedName>
        <fullName evidence="9">D-alanyl-D-alanine carboxypeptidase (Penicillin-binding protein 5/6)</fullName>
        <ecNumber evidence="9">3.4.16.4</ecNumber>
    </submittedName>
</protein>
<dbReference type="InterPro" id="IPR001967">
    <property type="entry name" value="Peptidase_S11_N"/>
</dbReference>
<dbReference type="EC" id="3.4.16.4" evidence="9"/>
<dbReference type="Proteomes" id="UP001549257">
    <property type="component" value="Unassembled WGS sequence"/>
</dbReference>
<dbReference type="EMBL" id="JBEPSJ010000001">
    <property type="protein sequence ID" value="MET4581280.1"/>
    <property type="molecule type" value="Genomic_DNA"/>
</dbReference>
<evidence type="ECO:0000256" key="6">
    <source>
        <dbReference type="ARBA" id="ARBA00023316"/>
    </source>
</evidence>
<keyword evidence="5" id="KW-0573">Peptidoglycan synthesis</keyword>
<dbReference type="Pfam" id="PF00768">
    <property type="entry name" value="Peptidase_S11"/>
    <property type="match status" value="1"/>
</dbReference>
<keyword evidence="3 9" id="KW-0378">Hydrolase</keyword>
<proteinExistence type="inferred from homology"/>
<dbReference type="PRINTS" id="PR00725">
    <property type="entry name" value="DADACBPTASE1"/>
</dbReference>
<keyword evidence="2" id="KW-0732">Signal</keyword>
<dbReference type="RefSeq" id="WP_354023462.1">
    <property type="nucleotide sequence ID" value="NZ_JBEPSJ010000001.1"/>
</dbReference>
<evidence type="ECO:0000259" key="8">
    <source>
        <dbReference type="Pfam" id="PF00768"/>
    </source>
</evidence>